<proteinExistence type="predicted"/>
<dbReference type="EMBL" id="NXIE01000001">
    <property type="protein sequence ID" value="RXK14527.1"/>
    <property type="molecule type" value="Genomic_DNA"/>
</dbReference>
<evidence type="ECO:0000256" key="1">
    <source>
        <dbReference type="SAM" id="SignalP"/>
    </source>
</evidence>
<comment type="caution">
    <text evidence="2">The sequence shown here is derived from an EMBL/GenBank/DDBJ whole genome shotgun (WGS) entry which is preliminary data.</text>
</comment>
<dbReference type="PANTHER" id="PTHR30289:SF1">
    <property type="entry name" value="PEBP (PHOSPHATIDYLETHANOLAMINE-BINDING PROTEIN) FAMILY PROTEIN"/>
    <property type="match status" value="1"/>
</dbReference>
<dbReference type="OrthoDB" id="9797506at2"/>
<feature type="chain" id="PRO_5020858042" evidence="1">
    <location>
        <begin position="18"/>
        <end position="174"/>
    </location>
</feature>
<dbReference type="Proteomes" id="UP000289718">
    <property type="component" value="Unassembled WGS sequence"/>
</dbReference>
<dbReference type="InterPro" id="IPR005247">
    <property type="entry name" value="YbhB_YbcL/LppC-like"/>
</dbReference>
<accession>A0A4Q1B5W1</accession>
<dbReference type="Pfam" id="PF01161">
    <property type="entry name" value="PBP"/>
    <property type="match status" value="1"/>
</dbReference>
<keyword evidence="3" id="KW-1185">Reference proteome</keyword>
<keyword evidence="1" id="KW-0732">Signal</keyword>
<name>A0A4Q1B5W1_9BACT</name>
<reference evidence="2 3" key="1">
    <citation type="submission" date="2017-09" db="EMBL/GenBank/DDBJ databases">
        <title>Genomics of the genus Arcobacter.</title>
        <authorList>
            <person name="Perez-Cataluna A."/>
            <person name="Figueras M.J."/>
            <person name="Salas-Masso N."/>
        </authorList>
    </citation>
    <scope>NUCLEOTIDE SEQUENCE [LARGE SCALE GENOMIC DNA]</scope>
    <source>
        <strain evidence="2 3">F156-34</strain>
    </source>
</reference>
<organism evidence="2 3">
    <name type="scientific">Halarcobacter mediterraneus</name>
    <dbReference type="NCBI Taxonomy" id="2023153"/>
    <lineage>
        <taxon>Bacteria</taxon>
        <taxon>Pseudomonadati</taxon>
        <taxon>Campylobacterota</taxon>
        <taxon>Epsilonproteobacteria</taxon>
        <taxon>Campylobacterales</taxon>
        <taxon>Arcobacteraceae</taxon>
        <taxon>Halarcobacter</taxon>
    </lineage>
</organism>
<evidence type="ECO:0000313" key="3">
    <source>
        <dbReference type="Proteomes" id="UP000289718"/>
    </source>
</evidence>
<sequence length="174" mass="19098">MKKILLALTFIAVSVFAQNFTLKSDTLKGQLTKTQEFKGFGCTGENVSPDLSWENAPKGTKSFAVTVYDPDAPTGSGWWHWVVFDIPKDKTTLETGFGSKEHKNIVQSITNYGKSGFGGACPPKGDKAHRYIFTVYALDTDKLGLDKNTNPAVVGYYLNSHTLAKASLISYYGR</sequence>
<dbReference type="CDD" id="cd00865">
    <property type="entry name" value="PEBP_bact_arch"/>
    <property type="match status" value="1"/>
</dbReference>
<dbReference type="InterPro" id="IPR008914">
    <property type="entry name" value="PEBP"/>
</dbReference>
<dbReference type="PANTHER" id="PTHR30289">
    <property type="entry name" value="UNCHARACTERIZED PROTEIN YBCL-RELATED"/>
    <property type="match status" value="1"/>
</dbReference>
<dbReference type="Gene3D" id="3.90.280.10">
    <property type="entry name" value="PEBP-like"/>
    <property type="match status" value="1"/>
</dbReference>
<dbReference type="AlphaFoldDB" id="A0A4Q1B5W1"/>
<dbReference type="InterPro" id="IPR036610">
    <property type="entry name" value="PEBP-like_sf"/>
</dbReference>
<feature type="signal peptide" evidence="1">
    <location>
        <begin position="1"/>
        <end position="17"/>
    </location>
</feature>
<evidence type="ECO:0000313" key="2">
    <source>
        <dbReference type="EMBL" id="RXK14527.1"/>
    </source>
</evidence>
<dbReference type="SUPFAM" id="SSF49777">
    <property type="entry name" value="PEBP-like"/>
    <property type="match status" value="1"/>
</dbReference>
<dbReference type="NCBIfam" id="TIGR00481">
    <property type="entry name" value="YbhB/YbcL family Raf kinase inhibitor-like protein"/>
    <property type="match status" value="1"/>
</dbReference>
<dbReference type="RefSeq" id="WP_129060667.1">
    <property type="nucleotide sequence ID" value="NZ_NXIE01000001.1"/>
</dbReference>
<protein>
    <submittedName>
        <fullName evidence="2">YbhB/YbcL family Raf kinase inhibitor-like protein</fullName>
    </submittedName>
</protein>
<gene>
    <name evidence="2" type="ORF">CP965_03500</name>
</gene>